<dbReference type="EMBL" id="AP029170">
    <property type="protein sequence ID" value="BFD46537.1"/>
    <property type="molecule type" value="Genomic_DNA"/>
</dbReference>
<name>A0AAT9G9P5_9RICK</name>
<dbReference type="InterPro" id="IPR048976">
    <property type="entry name" value="WHD_PKMT"/>
</dbReference>
<accession>A0AAT9G9P5</accession>
<dbReference type="Pfam" id="PF21782">
    <property type="entry name" value="WHD_PKMT"/>
    <property type="match status" value="1"/>
</dbReference>
<dbReference type="AlphaFoldDB" id="A0AAT9G9P5"/>
<dbReference type="Pfam" id="PF10119">
    <property type="entry name" value="MethyTransf_Reg"/>
    <property type="match status" value="1"/>
</dbReference>
<sequence length="355" mass="41092">MLYHSNTFNNIQDKIAQSRLLLEFVKDSLETSDSPYAQVLKSEASLLAKQNDHYLRHDHLEEDNVQYYFHEFMDEAKKNNLQYLSDCSIASMYLGNMPAKVVEKLQAINDIVRTEQYMDFITNRRFRSTLLCHNSVKLNRSINNEDINKFNIVPEKPLVDIDLNSLETEKFYYNGNKDSSLSTSSPYMKAILYTFSENINNPMSFDKIAVSSNKKLHGTKLNEIKAEFLANAMKLVLQGYINITLQATRKEVDINKPKASKLIAYQVAHTPNMWVTNQRHEVVAINLFKKFALQYMDGKHDNKQIIESVMQHINSGEMTLSRDGKKIENIDEVRKELETFLQPTLTRFVTNALLI</sequence>
<reference evidence="3" key="1">
    <citation type="submission" date="2024-01" db="EMBL/GenBank/DDBJ databases">
        <title>Sequencing the genomes of a sandfly, Sergentomyia squamirostris, and its two endosymbionts.</title>
        <authorList>
            <person name="Itokawa K."/>
            <person name="Sanjoba C."/>
        </authorList>
    </citation>
    <scope>NUCLEOTIDE SEQUENCE</scope>
    <source>
        <strain evidence="3">RiSSQ</strain>
    </source>
</reference>
<evidence type="ECO:0000313" key="3">
    <source>
        <dbReference type="EMBL" id="BFD46537.1"/>
    </source>
</evidence>
<dbReference type="InterPro" id="IPR018773">
    <property type="entry name" value="MeTrfase_reg_dom_prd"/>
</dbReference>
<feature type="domain" description="PKMT C-terminal winged helix" evidence="2">
    <location>
        <begin position="256"/>
        <end position="353"/>
    </location>
</feature>
<protein>
    <submittedName>
        <fullName evidence="3">Uncharacterized protein</fullName>
    </submittedName>
</protein>
<feature type="domain" description="Methyltransferase regulatory" evidence="1">
    <location>
        <begin position="51"/>
        <end position="133"/>
    </location>
</feature>
<organism evidence="3">
    <name type="scientific">Candidatus Tisiphia endosymbiont of Sergentomyia squamirostris</name>
    <dbReference type="NCBI Taxonomy" id="3113639"/>
    <lineage>
        <taxon>Bacteria</taxon>
        <taxon>Pseudomonadati</taxon>
        <taxon>Pseudomonadota</taxon>
        <taxon>Alphaproteobacteria</taxon>
        <taxon>Rickettsiales</taxon>
        <taxon>Rickettsiaceae</taxon>
        <taxon>Rickettsieae</taxon>
        <taxon>Candidatus Tisiphia</taxon>
    </lineage>
</organism>
<evidence type="ECO:0000259" key="1">
    <source>
        <dbReference type="Pfam" id="PF10119"/>
    </source>
</evidence>
<evidence type="ECO:0000259" key="2">
    <source>
        <dbReference type="Pfam" id="PF21782"/>
    </source>
</evidence>
<proteinExistence type="predicted"/>
<gene>
    <name evidence="3" type="ORF">DMENIID0002_11830</name>
</gene>